<dbReference type="GeneID" id="84574483"/>
<comment type="caution">
    <text evidence="1">The sequence shown here is derived from an EMBL/GenBank/DDBJ whole genome shotgun (WGS) entry which is preliminary data.</text>
</comment>
<dbReference type="AlphaFoldDB" id="A0A6G9D688"/>
<evidence type="ECO:0000313" key="2">
    <source>
        <dbReference type="Proteomes" id="UP000249886"/>
    </source>
</evidence>
<proteinExistence type="predicted"/>
<sequence>MDRERLIRILRDYPGITHVSTKSGALALKFADGTTVDMNPNLAKPITPGETEAECVDRVLRSIAIMQRTPGMGNTGGLSLSHTIPLVRGADYFMSFGPAAPIALSWITDFVGFGLAIDQPGMRCVINEPLLPADHDKFDALQLQSQAIDNLHALVPTIVTEQTGLGPGVLVVSQPTGSETAWFADVRAMGRLLSDLENPAPTAPTMPEAEAGTWVVIPASRHRLYLVNTAVSNEIWGKLVRELEFTLSDHEAVYPVPHTIVSDRWVEWRPEPTTNWRQQLGMVRFAAQQRIYQTQAQLLQEESGRSGYDSSDHTIAPYSIYLVQDQPRSLAFVPAATPATSIPITDLVVFECDGVVALVSRKKATREFPDFMIPQPGLHPPRLLVSPPTPTQFARLKSLGM</sequence>
<reference evidence="1 2" key="1">
    <citation type="submission" date="2018-06" db="EMBL/GenBank/DDBJ databases">
        <authorList>
            <consortium name="Pathogen Informatics"/>
            <person name="Doyle S."/>
        </authorList>
    </citation>
    <scope>NUCLEOTIDE SEQUENCE [LARGE SCALE GENOMIC DNA]</scope>
    <source>
        <strain evidence="1 2">NCTC10254</strain>
    </source>
</reference>
<dbReference type="Proteomes" id="UP000249886">
    <property type="component" value="Unassembled WGS sequence"/>
</dbReference>
<gene>
    <name evidence="1" type="ORF">NCTC10254_02509</name>
</gene>
<name>A0A6G9D688_9CORY</name>
<evidence type="ECO:0000313" key="1">
    <source>
        <dbReference type="EMBL" id="SPW33970.1"/>
    </source>
</evidence>
<accession>A0A6G9D688</accession>
<organism evidence="1 2">
    <name type="scientific">Corynebacterium matruchotii</name>
    <dbReference type="NCBI Taxonomy" id="43768"/>
    <lineage>
        <taxon>Bacteria</taxon>
        <taxon>Bacillati</taxon>
        <taxon>Actinomycetota</taxon>
        <taxon>Actinomycetes</taxon>
        <taxon>Mycobacteriales</taxon>
        <taxon>Corynebacteriaceae</taxon>
        <taxon>Corynebacterium</taxon>
    </lineage>
</organism>
<protein>
    <submittedName>
        <fullName evidence="1">Uncharacterized protein</fullName>
    </submittedName>
</protein>
<dbReference type="RefSeq" id="WP_005525526.1">
    <property type="nucleotide sequence ID" value="NZ_CP050134.2"/>
</dbReference>
<dbReference type="EMBL" id="UARK01000035">
    <property type="protein sequence ID" value="SPW33970.1"/>
    <property type="molecule type" value="Genomic_DNA"/>
</dbReference>